<comment type="caution">
    <text evidence="1">The sequence shown here is derived from an EMBL/GenBank/DDBJ whole genome shotgun (WGS) entry which is preliminary data.</text>
</comment>
<proteinExistence type="predicted"/>
<dbReference type="EMBL" id="LKAM01000002">
    <property type="protein sequence ID" value="KUM49569.1"/>
    <property type="molecule type" value="Genomic_DNA"/>
</dbReference>
<reference evidence="1" key="1">
    <citation type="journal article" date="2015" name="Genome Biol. Evol.">
        <title>Organellar Genomes of White Spruce (Picea glauca): Assembly and Annotation.</title>
        <authorList>
            <person name="Jackman S.D."/>
            <person name="Warren R.L."/>
            <person name="Gibb E.A."/>
            <person name="Vandervalk B.P."/>
            <person name="Mohamadi H."/>
            <person name="Chu J."/>
            <person name="Raymond A."/>
            <person name="Pleasance S."/>
            <person name="Coope R."/>
            <person name="Wildung M.R."/>
            <person name="Ritland C.E."/>
            <person name="Bousquet J."/>
            <person name="Jones S.J."/>
            <person name="Bohlmann J."/>
            <person name="Birol I."/>
        </authorList>
    </citation>
    <scope>NUCLEOTIDE SEQUENCE [LARGE SCALE GENOMIC DNA]</scope>
    <source>
        <tissue evidence="1">Flushing bud</tissue>
    </source>
</reference>
<geneLocation type="mitochondrion" evidence="1"/>
<evidence type="ECO:0000313" key="1">
    <source>
        <dbReference type="EMBL" id="KUM49569.1"/>
    </source>
</evidence>
<organism evidence="1">
    <name type="scientific">Picea glauca</name>
    <name type="common">White spruce</name>
    <name type="synonym">Pinus glauca</name>
    <dbReference type="NCBI Taxonomy" id="3330"/>
    <lineage>
        <taxon>Eukaryota</taxon>
        <taxon>Viridiplantae</taxon>
        <taxon>Streptophyta</taxon>
        <taxon>Embryophyta</taxon>
        <taxon>Tracheophyta</taxon>
        <taxon>Spermatophyta</taxon>
        <taxon>Pinopsida</taxon>
        <taxon>Pinidae</taxon>
        <taxon>Conifers I</taxon>
        <taxon>Pinales</taxon>
        <taxon>Pinaceae</taxon>
        <taxon>Picea</taxon>
    </lineage>
</organism>
<keyword evidence="1" id="KW-0496">Mitochondrion</keyword>
<evidence type="ECO:0008006" key="2">
    <source>
        <dbReference type="Google" id="ProtNLM"/>
    </source>
</evidence>
<protein>
    <recommendedName>
        <fullName evidence="2">Reverse transcriptase domain-containing protein</fullName>
    </recommendedName>
</protein>
<dbReference type="AlphaFoldDB" id="A0A101M282"/>
<gene>
    <name evidence="1" type="ORF">ABT39_MTgene2794</name>
</gene>
<name>A0A101M282_PICGL</name>
<sequence length="75" mass="8768">MNVVLHRLDVFVMSMCEKRRIFYGRYAGDLTLGITGDNENASWAIIQRIKGFMNDHLGGRRVREKSYEKAGLFWE</sequence>
<accession>A0A101M282</accession>